<accession>A0A371DZL5</accession>
<comment type="caution">
    <text evidence="6">The sequence shown here is derived from an EMBL/GenBank/DDBJ whole genome shotgun (WGS) entry which is preliminary data.</text>
</comment>
<feature type="repeat" description="ARM" evidence="4">
    <location>
        <begin position="88"/>
        <end position="130"/>
    </location>
</feature>
<evidence type="ECO:0000256" key="2">
    <source>
        <dbReference type="ARBA" id="ARBA00004906"/>
    </source>
</evidence>
<dbReference type="EMBL" id="QJKJ01017947">
    <property type="protein sequence ID" value="RDX57989.1"/>
    <property type="molecule type" value="Genomic_DNA"/>
</dbReference>
<organism evidence="6 7">
    <name type="scientific">Mucuna pruriens</name>
    <name type="common">Velvet bean</name>
    <name type="synonym">Dolichos pruriens</name>
    <dbReference type="NCBI Taxonomy" id="157652"/>
    <lineage>
        <taxon>Eukaryota</taxon>
        <taxon>Viridiplantae</taxon>
        <taxon>Streptophyta</taxon>
        <taxon>Embryophyta</taxon>
        <taxon>Tracheophyta</taxon>
        <taxon>Spermatophyta</taxon>
        <taxon>Magnoliopsida</taxon>
        <taxon>eudicotyledons</taxon>
        <taxon>Gunneridae</taxon>
        <taxon>Pentapetalae</taxon>
        <taxon>rosids</taxon>
        <taxon>fabids</taxon>
        <taxon>Fabales</taxon>
        <taxon>Fabaceae</taxon>
        <taxon>Papilionoideae</taxon>
        <taxon>50 kb inversion clade</taxon>
        <taxon>NPAAA clade</taxon>
        <taxon>indigoferoid/millettioid clade</taxon>
        <taxon>Phaseoleae</taxon>
        <taxon>Mucuna</taxon>
    </lineage>
</organism>
<dbReference type="InterPro" id="IPR000225">
    <property type="entry name" value="Armadillo"/>
</dbReference>
<reference evidence="6" key="1">
    <citation type="submission" date="2018-05" db="EMBL/GenBank/DDBJ databases">
        <title>Draft genome of Mucuna pruriens seed.</title>
        <authorList>
            <person name="Nnadi N.E."/>
            <person name="Vos R."/>
            <person name="Hasami M.H."/>
            <person name="Devisetty U.K."/>
            <person name="Aguiy J.C."/>
        </authorList>
    </citation>
    <scope>NUCLEOTIDE SEQUENCE [LARGE SCALE GENOMIC DNA]</scope>
    <source>
        <strain evidence="6">JCA_2017</strain>
    </source>
</reference>
<evidence type="ECO:0000256" key="1">
    <source>
        <dbReference type="ARBA" id="ARBA00004184"/>
    </source>
</evidence>
<dbReference type="SMART" id="SM00225">
    <property type="entry name" value="BTB"/>
    <property type="match status" value="1"/>
</dbReference>
<comment type="subcellular location">
    <subcellularLocation>
        <location evidence="1">Endomembrane system</location>
        <topology evidence="1">Peripheral membrane protein</topology>
    </subcellularLocation>
</comment>
<dbReference type="PROSITE" id="PS50097">
    <property type="entry name" value="BTB"/>
    <property type="match status" value="1"/>
</dbReference>
<sequence>MVVYKNKKLQIVECNVLPTLVPMLQSKDPTIHYEAVGSIGVMVHSSPNIKKDILLAGALQPVFVYLVPAVLRAKEKQPFYLIHIAQRGPIPPLLDMLKSPDARLQEMSAFALGRLAQDSHNQAGITSNRGVEPLLNLLISNNALLQCNAAFVFYYLADNEDNVADIIKAGGFQRLKAGCFENEQARECAAKALERLEEKMQGRVLKHLIYLMCFAEEGVQRHVAIALAYLCSPHDHKTIFIDNNGLELLMGLLESPDVKQKQKGDASAALYHLAVKASSFVSLIGDGDAAPPSPIPQMYFGEEEYVNNPMFSDVTLLVEGEASTAIIFGRIFYAHRYCLLSSDIFRTMFDGRIGSKDIVITNIKWDVFELMMRYIYTGSVDVNLDLAHDLLRAADQYLLEGLKRICENAIVQDISVENVSLMY</sequence>
<comment type="pathway">
    <text evidence="2">Protein modification; protein ubiquitination.</text>
</comment>
<dbReference type="InterPro" id="IPR016024">
    <property type="entry name" value="ARM-type_fold"/>
</dbReference>
<dbReference type="Gene3D" id="1.25.10.10">
    <property type="entry name" value="Leucine-rich Repeat Variant"/>
    <property type="match status" value="1"/>
</dbReference>
<name>A0A371DZL5_MUCPR</name>
<keyword evidence="3" id="KW-0677">Repeat</keyword>
<proteinExistence type="predicted"/>
<evidence type="ECO:0000256" key="4">
    <source>
        <dbReference type="PROSITE-ProRule" id="PRU00259"/>
    </source>
</evidence>
<feature type="domain" description="BTB" evidence="5">
    <location>
        <begin position="312"/>
        <end position="384"/>
    </location>
</feature>
<dbReference type="GO" id="GO:0012505">
    <property type="term" value="C:endomembrane system"/>
    <property type="evidence" value="ECO:0007669"/>
    <property type="project" value="UniProtKB-SubCell"/>
</dbReference>
<dbReference type="InterPro" id="IPR011333">
    <property type="entry name" value="SKP1/BTB/POZ_sf"/>
</dbReference>
<gene>
    <name evidence="6" type="primary">ARIA</name>
    <name evidence="6" type="ORF">CR513_62729</name>
</gene>
<dbReference type="SUPFAM" id="SSF54695">
    <property type="entry name" value="POZ domain"/>
    <property type="match status" value="1"/>
</dbReference>
<dbReference type="InterPro" id="IPR000210">
    <property type="entry name" value="BTB/POZ_dom"/>
</dbReference>
<dbReference type="SUPFAM" id="SSF48371">
    <property type="entry name" value="ARM repeat"/>
    <property type="match status" value="1"/>
</dbReference>
<keyword evidence="7" id="KW-1185">Reference proteome</keyword>
<evidence type="ECO:0000313" key="7">
    <source>
        <dbReference type="Proteomes" id="UP000257109"/>
    </source>
</evidence>
<dbReference type="InterPro" id="IPR011989">
    <property type="entry name" value="ARM-like"/>
</dbReference>
<dbReference type="OrthoDB" id="29145at2759"/>
<evidence type="ECO:0000256" key="3">
    <source>
        <dbReference type="ARBA" id="ARBA00022737"/>
    </source>
</evidence>
<dbReference type="Proteomes" id="UP000257109">
    <property type="component" value="Unassembled WGS sequence"/>
</dbReference>
<dbReference type="PANTHER" id="PTHR46710:SF11">
    <property type="entry name" value="ARMADILLO BTB ARABIDOPSIS PROTEIN 1"/>
    <property type="match status" value="1"/>
</dbReference>
<dbReference type="PANTHER" id="PTHR46710">
    <property type="entry name" value="ARM REPEAT PROTEIN INTERACTING WITH ABF2"/>
    <property type="match status" value="1"/>
</dbReference>
<evidence type="ECO:0000259" key="5">
    <source>
        <dbReference type="PROSITE" id="PS50097"/>
    </source>
</evidence>
<dbReference type="AlphaFoldDB" id="A0A371DZL5"/>
<evidence type="ECO:0000313" key="6">
    <source>
        <dbReference type="EMBL" id="RDX57989.1"/>
    </source>
</evidence>
<dbReference type="Gene3D" id="3.30.710.10">
    <property type="entry name" value="Potassium Channel Kv1.1, Chain A"/>
    <property type="match status" value="1"/>
</dbReference>
<dbReference type="InterPro" id="IPR044282">
    <property type="entry name" value="ABAP1/ARIA"/>
</dbReference>
<dbReference type="SMART" id="SM00185">
    <property type="entry name" value="ARM"/>
    <property type="match status" value="5"/>
</dbReference>
<dbReference type="Pfam" id="PF00514">
    <property type="entry name" value="Arm"/>
    <property type="match status" value="1"/>
</dbReference>
<dbReference type="Pfam" id="PF00651">
    <property type="entry name" value="BTB"/>
    <property type="match status" value="1"/>
</dbReference>
<dbReference type="PROSITE" id="PS50176">
    <property type="entry name" value="ARM_REPEAT"/>
    <property type="match status" value="1"/>
</dbReference>
<feature type="non-terminal residue" evidence="6">
    <location>
        <position position="1"/>
    </location>
</feature>
<protein>
    <submittedName>
        <fullName evidence="6">Arm repeat protein with ABF2</fullName>
    </submittedName>
</protein>